<keyword evidence="4" id="KW-0808">Transferase</keyword>
<protein>
    <submittedName>
        <fullName evidence="4">Histidine kinase</fullName>
    </submittedName>
</protein>
<evidence type="ECO:0000256" key="1">
    <source>
        <dbReference type="ARBA" id="ARBA00022553"/>
    </source>
</evidence>
<dbReference type="PROSITE" id="PS50110">
    <property type="entry name" value="RESPONSE_REGULATORY"/>
    <property type="match status" value="1"/>
</dbReference>
<evidence type="ECO:0000313" key="4">
    <source>
        <dbReference type="EMBL" id="KUF11787.1"/>
    </source>
</evidence>
<dbReference type="InterPro" id="IPR011006">
    <property type="entry name" value="CheY-like_superfamily"/>
</dbReference>
<dbReference type="SUPFAM" id="SSF52172">
    <property type="entry name" value="CheY-like"/>
    <property type="match status" value="1"/>
</dbReference>
<sequence>MTNTTRCCLIVEDAEVDRRMMRRVFSRQYPRMPLLFAHSLAEARHKLATEHVAIIFLDNALPDGRGVDFVAELAGDARFRALPVILVSDWPSPFMYAKARAANVRAIWSKSDFRDGSVRRAVRTHALSA</sequence>
<gene>
    <name evidence="4" type="ORF">AVJ23_04165</name>
</gene>
<dbReference type="EMBL" id="LPXO01000002">
    <property type="protein sequence ID" value="KUF11787.1"/>
    <property type="molecule type" value="Genomic_DNA"/>
</dbReference>
<evidence type="ECO:0000256" key="2">
    <source>
        <dbReference type="PROSITE-ProRule" id="PRU00169"/>
    </source>
</evidence>
<dbReference type="GO" id="GO:0000160">
    <property type="term" value="P:phosphorelay signal transduction system"/>
    <property type="evidence" value="ECO:0007669"/>
    <property type="project" value="InterPro"/>
</dbReference>
<dbReference type="RefSeq" id="WP_058860904.1">
    <property type="nucleotide sequence ID" value="NZ_LPXO01000002.1"/>
</dbReference>
<dbReference type="OrthoDB" id="9789181at2"/>
<dbReference type="Proteomes" id="UP000054396">
    <property type="component" value="Unassembled WGS sequence"/>
</dbReference>
<evidence type="ECO:0000313" key="5">
    <source>
        <dbReference type="Proteomes" id="UP000054396"/>
    </source>
</evidence>
<feature type="domain" description="Response regulatory" evidence="3">
    <location>
        <begin position="7"/>
        <end position="125"/>
    </location>
</feature>
<keyword evidence="4" id="KW-0418">Kinase</keyword>
<dbReference type="PANTHER" id="PTHR44591:SF3">
    <property type="entry name" value="RESPONSE REGULATORY DOMAIN-CONTAINING PROTEIN"/>
    <property type="match status" value="1"/>
</dbReference>
<dbReference type="CDD" id="cd00156">
    <property type="entry name" value="REC"/>
    <property type="match status" value="1"/>
</dbReference>
<dbReference type="SMART" id="SM00448">
    <property type="entry name" value="REC"/>
    <property type="match status" value="1"/>
</dbReference>
<dbReference type="InterPro" id="IPR001789">
    <property type="entry name" value="Sig_transdc_resp-reg_receiver"/>
</dbReference>
<dbReference type="STRING" id="1685382.AVJ23_04165"/>
<dbReference type="GO" id="GO:0016301">
    <property type="term" value="F:kinase activity"/>
    <property type="evidence" value="ECO:0007669"/>
    <property type="project" value="UniProtKB-KW"/>
</dbReference>
<dbReference type="PANTHER" id="PTHR44591">
    <property type="entry name" value="STRESS RESPONSE REGULATOR PROTEIN 1"/>
    <property type="match status" value="1"/>
</dbReference>
<name>A0A0W7WMH6_9RHOB</name>
<feature type="modified residue" description="4-aspartylphosphate" evidence="2">
    <location>
        <position position="58"/>
    </location>
</feature>
<keyword evidence="1 2" id="KW-0597">Phosphoprotein</keyword>
<dbReference type="Gene3D" id="3.40.50.2300">
    <property type="match status" value="1"/>
</dbReference>
<evidence type="ECO:0000259" key="3">
    <source>
        <dbReference type="PROSITE" id="PS50110"/>
    </source>
</evidence>
<organism evidence="4 5">
    <name type="scientific">Pseudoponticoccus marisrubri</name>
    <dbReference type="NCBI Taxonomy" id="1685382"/>
    <lineage>
        <taxon>Bacteria</taxon>
        <taxon>Pseudomonadati</taxon>
        <taxon>Pseudomonadota</taxon>
        <taxon>Alphaproteobacteria</taxon>
        <taxon>Rhodobacterales</taxon>
        <taxon>Roseobacteraceae</taxon>
        <taxon>Pseudoponticoccus</taxon>
    </lineage>
</organism>
<keyword evidence="5" id="KW-1185">Reference proteome</keyword>
<proteinExistence type="predicted"/>
<comment type="caution">
    <text evidence="4">The sequence shown here is derived from an EMBL/GenBank/DDBJ whole genome shotgun (WGS) entry which is preliminary data.</text>
</comment>
<dbReference type="AlphaFoldDB" id="A0A0W7WMH6"/>
<reference evidence="4 5" key="1">
    <citation type="submission" date="2015-12" db="EMBL/GenBank/DDBJ databases">
        <authorList>
            <person name="Shamseldin A."/>
            <person name="Moawad H."/>
            <person name="Abd El-Rahim W.M."/>
            <person name="Sadowsky M.J."/>
        </authorList>
    </citation>
    <scope>NUCLEOTIDE SEQUENCE [LARGE SCALE GENOMIC DNA]</scope>
    <source>
        <strain evidence="4 5">SJ5A-1</strain>
    </source>
</reference>
<dbReference type="InterPro" id="IPR050595">
    <property type="entry name" value="Bact_response_regulator"/>
</dbReference>
<dbReference type="Pfam" id="PF00072">
    <property type="entry name" value="Response_reg"/>
    <property type="match status" value="1"/>
</dbReference>
<accession>A0A0W7WMH6</accession>